<dbReference type="Gene3D" id="3.30.420.10">
    <property type="entry name" value="Ribonuclease H-like superfamily/Ribonuclease H"/>
    <property type="match status" value="1"/>
</dbReference>
<dbReference type="STRING" id="765440.A0A0C3G4U4"/>
<dbReference type="EMBL" id="KN832984">
    <property type="protein sequence ID" value="KIM85636.1"/>
    <property type="molecule type" value="Genomic_DNA"/>
</dbReference>
<gene>
    <name evidence="1" type="ORF">PILCRDRAFT_86838</name>
</gene>
<sequence>MDDFKKGMAFAHRLHKWSHAFLANYEDIPINPYGKWNESILDRDATLAYGSLKWLYQAQPPPPPHRQTTVVWFHDESTFYANDQKVKQWVHVNETAKPYAKGEGPSQMVANMVSADYGWLPSPGGSETAQVLFKAGKNCKGYFTNEDILSQANNAMDILVKHFLNENHILVFDNAMTHAKWADGALSASKMTKNISDKFSVEVNVHDKARQLVYFPDGKIMKEKI</sequence>
<dbReference type="OrthoDB" id="10039611at2759"/>
<dbReference type="AlphaFoldDB" id="A0A0C3G4U4"/>
<dbReference type="HOGENOM" id="CLU_1016267_0_0_1"/>
<protein>
    <submittedName>
        <fullName evidence="1">Uncharacterized protein</fullName>
    </submittedName>
</protein>
<evidence type="ECO:0000313" key="1">
    <source>
        <dbReference type="EMBL" id="KIM85636.1"/>
    </source>
</evidence>
<dbReference type="GO" id="GO:0003676">
    <property type="term" value="F:nucleic acid binding"/>
    <property type="evidence" value="ECO:0007669"/>
    <property type="project" value="InterPro"/>
</dbReference>
<accession>A0A0C3G4U4</accession>
<dbReference type="InParanoid" id="A0A0C3G4U4"/>
<reference evidence="1 2" key="1">
    <citation type="submission" date="2014-04" db="EMBL/GenBank/DDBJ databases">
        <authorList>
            <consortium name="DOE Joint Genome Institute"/>
            <person name="Kuo A."/>
            <person name="Tarkka M."/>
            <person name="Buscot F."/>
            <person name="Kohler A."/>
            <person name="Nagy L.G."/>
            <person name="Floudas D."/>
            <person name="Copeland A."/>
            <person name="Barry K.W."/>
            <person name="Cichocki N."/>
            <person name="Veneault-Fourrey C."/>
            <person name="LaButti K."/>
            <person name="Lindquist E.A."/>
            <person name="Lipzen A."/>
            <person name="Lundell T."/>
            <person name="Morin E."/>
            <person name="Murat C."/>
            <person name="Sun H."/>
            <person name="Tunlid A."/>
            <person name="Henrissat B."/>
            <person name="Grigoriev I.V."/>
            <person name="Hibbett D.S."/>
            <person name="Martin F."/>
            <person name="Nordberg H.P."/>
            <person name="Cantor M.N."/>
            <person name="Hua S.X."/>
        </authorList>
    </citation>
    <scope>NUCLEOTIDE SEQUENCE [LARGE SCALE GENOMIC DNA]</scope>
    <source>
        <strain evidence="1 2">F 1598</strain>
    </source>
</reference>
<evidence type="ECO:0000313" key="2">
    <source>
        <dbReference type="Proteomes" id="UP000054166"/>
    </source>
</evidence>
<name>A0A0C3G4U4_PILCF</name>
<dbReference type="InterPro" id="IPR036397">
    <property type="entry name" value="RNaseH_sf"/>
</dbReference>
<proteinExistence type="predicted"/>
<organism evidence="1 2">
    <name type="scientific">Piloderma croceum (strain F 1598)</name>
    <dbReference type="NCBI Taxonomy" id="765440"/>
    <lineage>
        <taxon>Eukaryota</taxon>
        <taxon>Fungi</taxon>
        <taxon>Dikarya</taxon>
        <taxon>Basidiomycota</taxon>
        <taxon>Agaricomycotina</taxon>
        <taxon>Agaricomycetes</taxon>
        <taxon>Agaricomycetidae</taxon>
        <taxon>Atheliales</taxon>
        <taxon>Atheliaceae</taxon>
        <taxon>Piloderma</taxon>
    </lineage>
</organism>
<dbReference type="Proteomes" id="UP000054166">
    <property type="component" value="Unassembled WGS sequence"/>
</dbReference>
<reference evidence="2" key="2">
    <citation type="submission" date="2015-01" db="EMBL/GenBank/DDBJ databases">
        <title>Evolutionary Origins and Diversification of the Mycorrhizal Mutualists.</title>
        <authorList>
            <consortium name="DOE Joint Genome Institute"/>
            <consortium name="Mycorrhizal Genomics Consortium"/>
            <person name="Kohler A."/>
            <person name="Kuo A."/>
            <person name="Nagy L.G."/>
            <person name="Floudas D."/>
            <person name="Copeland A."/>
            <person name="Barry K.W."/>
            <person name="Cichocki N."/>
            <person name="Veneault-Fourrey C."/>
            <person name="LaButti K."/>
            <person name="Lindquist E.A."/>
            <person name="Lipzen A."/>
            <person name="Lundell T."/>
            <person name="Morin E."/>
            <person name="Murat C."/>
            <person name="Riley R."/>
            <person name="Ohm R."/>
            <person name="Sun H."/>
            <person name="Tunlid A."/>
            <person name="Henrissat B."/>
            <person name="Grigoriev I.V."/>
            <person name="Hibbett D.S."/>
            <person name="Martin F."/>
        </authorList>
    </citation>
    <scope>NUCLEOTIDE SEQUENCE [LARGE SCALE GENOMIC DNA]</scope>
    <source>
        <strain evidence="2">F 1598</strain>
    </source>
</reference>
<keyword evidence="2" id="KW-1185">Reference proteome</keyword>